<dbReference type="InterPro" id="IPR002219">
    <property type="entry name" value="PKC_DAG/PE"/>
</dbReference>
<feature type="region of interest" description="Disordered" evidence="12">
    <location>
        <begin position="162"/>
        <end position="211"/>
    </location>
</feature>
<dbReference type="Gene3D" id="3.30.60.20">
    <property type="match status" value="1"/>
</dbReference>
<evidence type="ECO:0000313" key="16">
    <source>
        <dbReference type="EMBL" id="EHB13766.1"/>
    </source>
</evidence>
<feature type="domain" description="AGC-kinase C-terminal" evidence="15">
    <location>
        <begin position="458"/>
        <end position="529"/>
    </location>
</feature>
<dbReference type="Proteomes" id="UP000006813">
    <property type="component" value="Unassembled WGS sequence"/>
</dbReference>
<dbReference type="EMBL" id="JH172233">
    <property type="protein sequence ID" value="EHB13766.1"/>
    <property type="molecule type" value="Genomic_DNA"/>
</dbReference>
<dbReference type="SUPFAM" id="SSF57889">
    <property type="entry name" value="Cysteine-rich domain"/>
    <property type="match status" value="1"/>
</dbReference>
<dbReference type="Pfam" id="PF00069">
    <property type="entry name" value="Pkinase"/>
    <property type="match status" value="1"/>
</dbReference>
<feature type="domain" description="Phorbol-ester/DAG-type" evidence="14">
    <location>
        <begin position="104"/>
        <end position="155"/>
    </location>
</feature>
<reference evidence="16 17" key="1">
    <citation type="journal article" date="2011" name="Nature">
        <title>Genome sequencing reveals insights into physiology and longevity of the naked mole rat.</title>
        <authorList>
            <person name="Kim E.B."/>
            <person name="Fang X."/>
            <person name="Fushan A.A."/>
            <person name="Huang Z."/>
            <person name="Lobanov A.V."/>
            <person name="Han L."/>
            <person name="Marino S.M."/>
            <person name="Sun X."/>
            <person name="Turanov A.A."/>
            <person name="Yang P."/>
            <person name="Yim S.H."/>
            <person name="Zhao X."/>
            <person name="Kasaikina M.V."/>
            <person name="Stoletzki N."/>
            <person name="Peng C."/>
            <person name="Polak P."/>
            <person name="Xiong Z."/>
            <person name="Kiezun A."/>
            <person name="Zhu Y."/>
            <person name="Chen Y."/>
            <person name="Kryukov G.V."/>
            <person name="Zhang Q."/>
            <person name="Peshkin L."/>
            <person name="Yang L."/>
            <person name="Bronson R.T."/>
            <person name="Buffenstein R."/>
            <person name="Wang B."/>
            <person name="Han C."/>
            <person name="Li Q."/>
            <person name="Chen L."/>
            <person name="Zhao W."/>
            <person name="Sunyaev S.R."/>
            <person name="Park T.J."/>
            <person name="Zhang G."/>
            <person name="Wang J."/>
            <person name="Gladyshev V.N."/>
        </authorList>
    </citation>
    <scope>NUCLEOTIDE SEQUENCE [LARGE SCALE GENOMIC DNA]</scope>
</reference>
<dbReference type="GO" id="GO:0005524">
    <property type="term" value="F:ATP binding"/>
    <property type="evidence" value="ECO:0007669"/>
    <property type="project" value="UniProtKB-KW"/>
</dbReference>
<evidence type="ECO:0000256" key="3">
    <source>
        <dbReference type="ARBA" id="ARBA00022527"/>
    </source>
</evidence>
<evidence type="ECO:0000256" key="12">
    <source>
        <dbReference type="SAM" id="MobiDB-lite"/>
    </source>
</evidence>
<evidence type="ECO:0000256" key="11">
    <source>
        <dbReference type="ARBA" id="ARBA00022840"/>
    </source>
</evidence>
<keyword evidence="8" id="KW-0863">Zinc-finger</keyword>
<keyword evidence="6" id="KW-0479">Metal-binding</keyword>
<dbReference type="InterPro" id="IPR011009">
    <property type="entry name" value="Kinase-like_dom_sf"/>
</dbReference>
<keyword evidence="5" id="KW-0808">Transferase</keyword>
<dbReference type="SMART" id="SM00109">
    <property type="entry name" value="C1"/>
    <property type="match status" value="1"/>
</dbReference>
<protein>
    <recommendedName>
        <fullName evidence="2">protein kinase C</fullName>
        <ecNumber evidence="2">2.7.11.13</ecNumber>
    </recommendedName>
</protein>
<evidence type="ECO:0000256" key="7">
    <source>
        <dbReference type="ARBA" id="ARBA00022741"/>
    </source>
</evidence>
<gene>
    <name evidence="16" type="ORF">GW7_00830</name>
</gene>
<dbReference type="PANTHER" id="PTHR24351">
    <property type="entry name" value="RIBOSOMAL PROTEIN S6 KINASE"/>
    <property type="match status" value="1"/>
</dbReference>
<name>G5BWV5_HETGA</name>
<proteinExistence type="inferred from homology"/>
<evidence type="ECO:0000259" key="13">
    <source>
        <dbReference type="PROSITE" id="PS50011"/>
    </source>
</evidence>
<dbReference type="SUPFAM" id="SSF54277">
    <property type="entry name" value="CAD &amp; PB1 domains"/>
    <property type="match status" value="1"/>
</dbReference>
<evidence type="ECO:0000256" key="9">
    <source>
        <dbReference type="ARBA" id="ARBA00022777"/>
    </source>
</evidence>
<keyword evidence="4" id="KW-0597">Phosphoprotein</keyword>
<dbReference type="Gene3D" id="1.10.510.10">
    <property type="entry name" value="Transferase(Phosphotransferase) domain 1"/>
    <property type="match status" value="1"/>
</dbReference>
<dbReference type="InterPro" id="IPR000719">
    <property type="entry name" value="Prot_kinase_dom"/>
</dbReference>
<feature type="domain" description="Protein kinase" evidence="13">
    <location>
        <begin position="219"/>
        <end position="457"/>
    </location>
</feature>
<dbReference type="AlphaFoldDB" id="G5BWV5"/>
<dbReference type="InParanoid" id="G5BWV5"/>
<dbReference type="FunFam" id="1.10.510.10:FF:000048">
    <property type="entry name" value="Protein kinase C"/>
    <property type="match status" value="1"/>
</dbReference>
<dbReference type="InterPro" id="IPR017892">
    <property type="entry name" value="Pkinase_C"/>
</dbReference>
<keyword evidence="9 16" id="KW-0418">Kinase</keyword>
<sequence length="531" mass="60576">MTRSLENSIPFEGLCDKDQNVWCLDNKQLFTTCWVEEEGDLYTASPQLELEEAIRLSELKKDSELLIHASPYIPEHPKVPCPGEEKSVHHRAAGCWRKLYYVNDHAFQAKHFSRRAHCAVCTDCVGGGLGHQVYKCTNCKLSVHKECHKLVTIECGQHTLPSEPMVPVDPSSMASDPAHTTMPHNLSTQEDLEQVDEENEAGNSRESGKASSGLGLEDFDLLQVIGRGSYGKVLLVQLKKIRSYACHERSEKRAFLHSSGTERERCILQQISNCPFLVALHACFQTESRLFLVLDYVNGGDLLFHVQQQSMLPEKHSRFYSTEISLSVNYLHQQGIIHRNFKMENVLLYSEGHIKLTNYCLSKEGLQPGDTTRTFCGTPHFVAPEILRKEDYSFSVDCNFGKRFSYQVILERDIVIPHFLPVQAASILESFLNRDPKERLGCHPHRGFADVQDHPFFQNLDWGMMKQKQVMPPFKPNISEGFSLDNFDPEFTNQPVQLTSDDNDIMRELGGYKFSGFEYINHFTMYEEEGV</sequence>
<keyword evidence="10" id="KW-0862">Zinc</keyword>
<dbReference type="PROSITE" id="PS51285">
    <property type="entry name" value="AGC_KINASE_CTER"/>
    <property type="match status" value="1"/>
</dbReference>
<accession>G5BWV5</accession>
<dbReference type="GO" id="GO:0005737">
    <property type="term" value="C:cytoplasm"/>
    <property type="evidence" value="ECO:0007669"/>
    <property type="project" value="UniProtKB-SubCell"/>
</dbReference>
<dbReference type="Pfam" id="PF00130">
    <property type="entry name" value="C1_1"/>
    <property type="match status" value="1"/>
</dbReference>
<dbReference type="PROSITE" id="PS50011">
    <property type="entry name" value="PROTEIN_KINASE_DOM"/>
    <property type="match status" value="1"/>
</dbReference>
<dbReference type="Gene3D" id="3.10.20.90">
    <property type="entry name" value="Phosphatidylinositol 3-kinase Catalytic Subunit, Chain A, domain 1"/>
    <property type="match status" value="1"/>
</dbReference>
<feature type="compositionally biased region" description="Acidic residues" evidence="12">
    <location>
        <begin position="190"/>
        <end position="200"/>
    </location>
</feature>
<dbReference type="EC" id="2.7.11.13" evidence="2"/>
<dbReference type="InterPro" id="IPR046349">
    <property type="entry name" value="C1-like_sf"/>
</dbReference>
<dbReference type="STRING" id="10181.G5BWV5"/>
<evidence type="ECO:0000313" key="17">
    <source>
        <dbReference type="Proteomes" id="UP000006813"/>
    </source>
</evidence>
<dbReference type="Pfam" id="PF00433">
    <property type="entry name" value="Pkinase_C"/>
    <property type="match status" value="1"/>
</dbReference>
<dbReference type="PROSITE" id="PS50081">
    <property type="entry name" value="ZF_DAG_PE_2"/>
    <property type="match status" value="1"/>
</dbReference>
<evidence type="ECO:0000259" key="15">
    <source>
        <dbReference type="PROSITE" id="PS51285"/>
    </source>
</evidence>
<dbReference type="Gene3D" id="3.30.200.20">
    <property type="entry name" value="Phosphorylase Kinase, domain 1"/>
    <property type="match status" value="1"/>
</dbReference>
<dbReference type="GO" id="GO:0008270">
    <property type="term" value="F:zinc ion binding"/>
    <property type="evidence" value="ECO:0007669"/>
    <property type="project" value="UniProtKB-KW"/>
</dbReference>
<dbReference type="SMART" id="SM00133">
    <property type="entry name" value="S_TK_X"/>
    <property type="match status" value="1"/>
</dbReference>
<organism evidence="16 17">
    <name type="scientific">Heterocephalus glaber</name>
    <name type="common">Naked mole rat</name>
    <dbReference type="NCBI Taxonomy" id="10181"/>
    <lineage>
        <taxon>Eukaryota</taxon>
        <taxon>Metazoa</taxon>
        <taxon>Chordata</taxon>
        <taxon>Craniata</taxon>
        <taxon>Vertebrata</taxon>
        <taxon>Euteleostomi</taxon>
        <taxon>Mammalia</taxon>
        <taxon>Eutheria</taxon>
        <taxon>Euarchontoglires</taxon>
        <taxon>Glires</taxon>
        <taxon>Rodentia</taxon>
        <taxon>Hystricomorpha</taxon>
        <taxon>Bathyergidae</taxon>
        <taxon>Heterocephalus</taxon>
    </lineage>
</organism>
<evidence type="ECO:0000256" key="10">
    <source>
        <dbReference type="ARBA" id="ARBA00022833"/>
    </source>
</evidence>
<comment type="similarity">
    <text evidence="1">Belongs to the protein kinase superfamily. AGC Ser/Thr protein kinase family. PKC subfamily.</text>
</comment>
<evidence type="ECO:0000256" key="5">
    <source>
        <dbReference type="ARBA" id="ARBA00022679"/>
    </source>
</evidence>
<dbReference type="SUPFAM" id="SSF56112">
    <property type="entry name" value="Protein kinase-like (PK-like)"/>
    <property type="match status" value="1"/>
</dbReference>
<keyword evidence="11" id="KW-0067">ATP-binding</keyword>
<evidence type="ECO:0000256" key="6">
    <source>
        <dbReference type="ARBA" id="ARBA00022723"/>
    </source>
</evidence>
<keyword evidence="7" id="KW-0547">Nucleotide-binding</keyword>
<dbReference type="GO" id="GO:0004697">
    <property type="term" value="F:diacylglycerol-dependent serine/threonine kinase activity"/>
    <property type="evidence" value="ECO:0007669"/>
    <property type="project" value="UniProtKB-EC"/>
</dbReference>
<evidence type="ECO:0000256" key="1">
    <source>
        <dbReference type="ARBA" id="ARBA00005490"/>
    </source>
</evidence>
<evidence type="ECO:0000256" key="4">
    <source>
        <dbReference type="ARBA" id="ARBA00022553"/>
    </source>
</evidence>
<keyword evidence="3" id="KW-0723">Serine/threonine-protein kinase</keyword>
<evidence type="ECO:0000259" key="14">
    <source>
        <dbReference type="PROSITE" id="PS50081"/>
    </source>
</evidence>
<dbReference type="PROSITE" id="PS00479">
    <property type="entry name" value="ZF_DAG_PE_1"/>
    <property type="match status" value="1"/>
</dbReference>
<evidence type="ECO:0000256" key="2">
    <source>
        <dbReference type="ARBA" id="ARBA00012429"/>
    </source>
</evidence>
<evidence type="ECO:0000256" key="8">
    <source>
        <dbReference type="ARBA" id="ARBA00022771"/>
    </source>
</evidence>
<dbReference type="InterPro" id="IPR000961">
    <property type="entry name" value="AGC-kinase_C"/>
</dbReference>